<sequence>MDPVTAIMIANTALNIGRLFMSGGGSLQAMEVELLKKLSEQIVAVQKGIMEILQRLEDLEATLGQVPRDVVFELYKAKVRGISGRLIELKQTYDADLRAHDIKYAAEQNREELEEEILAPLREARDVLMSYPQFALLPVVSECAFHETFAMSMLTERKTRADAAIDRYRNWVTVVTEGDANDDRYLHGALQNATNEMASLIQKAKEKAKFECYEKVWTVDGPVPGCPPGVPVSRFWSLRSDDVWIEVDPSAFSELNAVAAAMIAEGTLSSDEAPVKAQIRVPPGPDGPWKHIVQSCLAKFVRIVPQDGSPSIGDYRPEEWASALLPCQAEFLNARTRMTETADKLTKIGPRVVSLRALSKTSKDTLTFLNDFQAKIAKLEHGD</sequence>
<dbReference type="Proteomes" id="UP000654452">
    <property type="component" value="Unassembled WGS sequence"/>
</dbReference>
<reference evidence="1 2" key="1">
    <citation type="submission" date="2021-01" db="EMBL/GenBank/DDBJ databases">
        <title>Azospirillum sp. YIM DDC1 draft genome.</title>
        <authorList>
            <person name="Wang Y.-X."/>
        </authorList>
    </citation>
    <scope>NUCLEOTIDE SEQUENCE [LARGE SCALE GENOMIC DNA]</scope>
    <source>
        <strain evidence="1 2">YIM DDC1</strain>
    </source>
</reference>
<protein>
    <submittedName>
        <fullName evidence="1">Uncharacterized protein</fullName>
    </submittedName>
</protein>
<proteinExistence type="predicted"/>
<evidence type="ECO:0000313" key="1">
    <source>
        <dbReference type="EMBL" id="MBK4722409.1"/>
    </source>
</evidence>
<dbReference type="RefSeq" id="WP_200486912.1">
    <property type="nucleotide sequence ID" value="NZ_JAEPIV010000024.1"/>
</dbReference>
<keyword evidence="2" id="KW-1185">Reference proteome</keyword>
<evidence type="ECO:0000313" key="2">
    <source>
        <dbReference type="Proteomes" id="UP000654452"/>
    </source>
</evidence>
<accession>A0ABS1I5Q4</accession>
<dbReference type="EMBL" id="JAEPIV010000024">
    <property type="protein sequence ID" value="MBK4722409.1"/>
    <property type="molecule type" value="Genomic_DNA"/>
</dbReference>
<gene>
    <name evidence="1" type="ORF">JJL56_26500</name>
</gene>
<name>A0ABS1I5Q4_9PROT</name>
<organism evidence="1 2">
    <name type="scientific">Azospirillum aestuarii</name>
    <dbReference type="NCBI Taxonomy" id="2802052"/>
    <lineage>
        <taxon>Bacteria</taxon>
        <taxon>Pseudomonadati</taxon>
        <taxon>Pseudomonadota</taxon>
        <taxon>Alphaproteobacteria</taxon>
        <taxon>Rhodospirillales</taxon>
        <taxon>Azospirillaceae</taxon>
        <taxon>Azospirillum</taxon>
    </lineage>
</organism>
<comment type="caution">
    <text evidence="1">The sequence shown here is derived from an EMBL/GenBank/DDBJ whole genome shotgun (WGS) entry which is preliminary data.</text>
</comment>